<reference evidence="1" key="2">
    <citation type="journal article" date="2015" name="Fish Shellfish Immunol.">
        <title>Early steps in the European eel (Anguilla anguilla)-Vibrio vulnificus interaction in the gills: Role of the RtxA13 toxin.</title>
        <authorList>
            <person name="Callol A."/>
            <person name="Pajuelo D."/>
            <person name="Ebbesson L."/>
            <person name="Teles M."/>
            <person name="MacKenzie S."/>
            <person name="Amaro C."/>
        </authorList>
    </citation>
    <scope>NUCLEOTIDE SEQUENCE</scope>
</reference>
<sequence length="55" mass="6332">MVTDPHFTDLKNALQSSNKMFKIQIPNHITQDSILLDSLCRIMSSKVYFKTSPTF</sequence>
<dbReference type="EMBL" id="GBXM01055497">
    <property type="protein sequence ID" value="JAH53080.1"/>
    <property type="molecule type" value="Transcribed_RNA"/>
</dbReference>
<organism evidence="1">
    <name type="scientific">Anguilla anguilla</name>
    <name type="common">European freshwater eel</name>
    <name type="synonym">Muraena anguilla</name>
    <dbReference type="NCBI Taxonomy" id="7936"/>
    <lineage>
        <taxon>Eukaryota</taxon>
        <taxon>Metazoa</taxon>
        <taxon>Chordata</taxon>
        <taxon>Craniata</taxon>
        <taxon>Vertebrata</taxon>
        <taxon>Euteleostomi</taxon>
        <taxon>Actinopterygii</taxon>
        <taxon>Neopterygii</taxon>
        <taxon>Teleostei</taxon>
        <taxon>Anguilliformes</taxon>
        <taxon>Anguillidae</taxon>
        <taxon>Anguilla</taxon>
    </lineage>
</organism>
<reference evidence="1" key="1">
    <citation type="submission" date="2014-11" db="EMBL/GenBank/DDBJ databases">
        <authorList>
            <person name="Amaro Gonzalez C."/>
        </authorList>
    </citation>
    <scope>NUCLEOTIDE SEQUENCE</scope>
</reference>
<dbReference type="AlphaFoldDB" id="A0A0E9TJK3"/>
<name>A0A0E9TJK3_ANGAN</name>
<accession>A0A0E9TJK3</accession>
<protein>
    <submittedName>
        <fullName evidence="1">Uncharacterized protein</fullName>
    </submittedName>
</protein>
<evidence type="ECO:0000313" key="1">
    <source>
        <dbReference type="EMBL" id="JAH53080.1"/>
    </source>
</evidence>
<proteinExistence type="predicted"/>